<feature type="binding site" evidence="3">
    <location>
        <position position="29"/>
    </location>
    <ligand>
        <name>Zn(2+)</name>
        <dbReference type="ChEBI" id="CHEBI:29105"/>
    </ligand>
</feature>
<dbReference type="Proteomes" id="UP000281171">
    <property type="component" value="Unassembled WGS sequence"/>
</dbReference>
<dbReference type="HAMAP" id="MF_00649">
    <property type="entry name" value="DNA_gyrase_inhibitor_YacG"/>
    <property type="match status" value="1"/>
</dbReference>
<name>A0A3M6QWK1_9BURK</name>
<comment type="function">
    <text evidence="3">Inhibits all the catalytic activities of DNA gyrase by preventing its interaction with DNA. Acts by binding directly to the C-terminal domain of GyrB, which probably disrupts DNA binding by the gyrase.</text>
</comment>
<dbReference type="GO" id="GO:0008270">
    <property type="term" value="F:zinc ion binding"/>
    <property type="evidence" value="ECO:0007669"/>
    <property type="project" value="UniProtKB-UniRule"/>
</dbReference>
<evidence type="ECO:0000313" key="9">
    <source>
        <dbReference type="Proteomes" id="UP000281171"/>
    </source>
</evidence>
<organism evidence="6 9">
    <name type="scientific">Allofranklinella schreckenbergeri</name>
    <dbReference type="NCBI Taxonomy" id="1076744"/>
    <lineage>
        <taxon>Bacteria</taxon>
        <taxon>Pseudomonadati</taxon>
        <taxon>Pseudomonadota</taxon>
        <taxon>Betaproteobacteria</taxon>
        <taxon>Burkholderiales</taxon>
        <taxon>Comamonadaceae</taxon>
        <taxon>Allofranklinella</taxon>
    </lineage>
</organism>
<comment type="cofactor">
    <cofactor evidence="3">
        <name>Zn(2+)</name>
        <dbReference type="ChEBI" id="CHEBI:29105"/>
    </cofactor>
    <text evidence="3">Binds 1 zinc ion.</text>
</comment>
<gene>
    <name evidence="3 6" type="primary">yacG</name>
    <name evidence="6" type="ORF">EBQ24_09080</name>
    <name evidence="4" type="ORF">EBQ25_09280</name>
    <name evidence="5" type="ORF">EBQ26_05585</name>
</gene>
<dbReference type="EMBL" id="RDQM01000005">
    <property type="protein sequence ID" value="RMW99283.1"/>
    <property type="molecule type" value="Genomic_DNA"/>
</dbReference>
<keyword evidence="1 3" id="KW-0479">Metal-binding</keyword>
<dbReference type="PANTHER" id="PTHR36150">
    <property type="entry name" value="DNA GYRASE INHIBITOR YACG"/>
    <property type="match status" value="1"/>
</dbReference>
<dbReference type="InterPro" id="IPR005584">
    <property type="entry name" value="DNA_gyrase_inhibitor_YacG"/>
</dbReference>
<dbReference type="AlphaFoldDB" id="A0A3M6QWK1"/>
<evidence type="ECO:0000313" key="6">
    <source>
        <dbReference type="EMBL" id="RMX07377.1"/>
    </source>
</evidence>
<dbReference type="EMBL" id="RDQK01000021">
    <property type="protein sequence ID" value="RMX07377.1"/>
    <property type="molecule type" value="Genomic_DNA"/>
</dbReference>
<dbReference type="EMBL" id="RDQL01000012">
    <property type="protein sequence ID" value="RMW98499.1"/>
    <property type="molecule type" value="Genomic_DNA"/>
</dbReference>
<evidence type="ECO:0000256" key="3">
    <source>
        <dbReference type="HAMAP-Rule" id="MF_00649"/>
    </source>
</evidence>
<dbReference type="GO" id="GO:0006355">
    <property type="term" value="P:regulation of DNA-templated transcription"/>
    <property type="evidence" value="ECO:0007669"/>
    <property type="project" value="InterPro"/>
</dbReference>
<accession>A0A3M6Q5N1</accession>
<dbReference type="Pfam" id="PF03884">
    <property type="entry name" value="YacG"/>
    <property type="match status" value="1"/>
</dbReference>
<reference evidence="7 8" key="1">
    <citation type="submission" date="2018-10" db="EMBL/GenBank/DDBJ databases">
        <title>Comamonadaceae CDC group NO-1 genome sequencing and assembly.</title>
        <authorList>
            <person name="Bernier A.-M."/>
            <person name="Bernard K."/>
        </authorList>
    </citation>
    <scope>NUCLEOTIDE SEQUENCE [LARGE SCALE GENOMIC DNA]</scope>
    <source>
        <strain evidence="4 7">NML161473</strain>
        <strain evidence="6 9">NML180581</strain>
        <strain evidence="5 8">NML970147</strain>
    </source>
</reference>
<evidence type="ECO:0000313" key="4">
    <source>
        <dbReference type="EMBL" id="RMW98499.1"/>
    </source>
</evidence>
<evidence type="ECO:0000313" key="8">
    <source>
        <dbReference type="Proteomes" id="UP000267521"/>
    </source>
</evidence>
<feature type="binding site" evidence="3">
    <location>
        <position position="26"/>
    </location>
    <ligand>
        <name>Zn(2+)</name>
        <dbReference type="ChEBI" id="CHEBI:29105"/>
    </ligand>
</feature>
<sequence length="76" mass="7992">MNAPAPTPAPADAAPPAAAAPIAIACPRCRTMTQYAPSNPWRPFCSQRCQKIDMGAWASETFRIEAAPPGPDDAPE</sequence>
<dbReference type="SUPFAM" id="SSF57716">
    <property type="entry name" value="Glucocorticoid receptor-like (DNA-binding domain)"/>
    <property type="match status" value="1"/>
</dbReference>
<dbReference type="Gene3D" id="3.30.50.10">
    <property type="entry name" value="Erythroid Transcription Factor GATA-1, subunit A"/>
    <property type="match status" value="1"/>
</dbReference>
<evidence type="ECO:0000256" key="1">
    <source>
        <dbReference type="ARBA" id="ARBA00022723"/>
    </source>
</evidence>
<dbReference type="InterPro" id="IPR013088">
    <property type="entry name" value="Znf_NHR/GATA"/>
</dbReference>
<feature type="binding site" evidence="3">
    <location>
        <position position="49"/>
    </location>
    <ligand>
        <name>Zn(2+)</name>
        <dbReference type="ChEBI" id="CHEBI:29105"/>
    </ligand>
</feature>
<dbReference type="Proteomes" id="UP000267521">
    <property type="component" value="Unassembled WGS sequence"/>
</dbReference>
<keyword evidence="7" id="KW-1185">Reference proteome</keyword>
<dbReference type="PANTHER" id="PTHR36150:SF1">
    <property type="entry name" value="DNA GYRASE INHIBITOR YACG"/>
    <property type="match status" value="1"/>
</dbReference>
<evidence type="ECO:0000313" key="7">
    <source>
        <dbReference type="Proteomes" id="UP000267035"/>
    </source>
</evidence>
<feature type="binding site" evidence="3">
    <location>
        <position position="45"/>
    </location>
    <ligand>
        <name>Zn(2+)</name>
        <dbReference type="ChEBI" id="CHEBI:29105"/>
    </ligand>
</feature>
<protein>
    <recommendedName>
        <fullName evidence="3">DNA gyrase inhibitor YacG</fullName>
    </recommendedName>
</protein>
<comment type="subunit">
    <text evidence="3">Interacts with GyrB.</text>
</comment>
<dbReference type="GO" id="GO:0008657">
    <property type="term" value="F:DNA topoisomerase type II (double strand cut, ATP-hydrolyzing) inhibitor activity"/>
    <property type="evidence" value="ECO:0007669"/>
    <property type="project" value="UniProtKB-UniRule"/>
</dbReference>
<evidence type="ECO:0000313" key="5">
    <source>
        <dbReference type="EMBL" id="RMW99283.1"/>
    </source>
</evidence>
<accession>A0A3M6QWK1</accession>
<dbReference type="Proteomes" id="UP000267035">
    <property type="component" value="Unassembled WGS sequence"/>
</dbReference>
<proteinExistence type="inferred from homology"/>
<comment type="caution">
    <text evidence="6">The sequence shown here is derived from an EMBL/GenBank/DDBJ whole genome shotgun (WGS) entry which is preliminary data.</text>
</comment>
<accession>A0A3M6Q800</accession>
<evidence type="ECO:0000256" key="2">
    <source>
        <dbReference type="ARBA" id="ARBA00022833"/>
    </source>
</evidence>
<dbReference type="RefSeq" id="WP_122238057.1">
    <property type="nucleotide sequence ID" value="NZ_RDQK01000021.1"/>
</dbReference>
<comment type="similarity">
    <text evidence="3">Belongs to the DNA gyrase inhibitor YacG family.</text>
</comment>
<keyword evidence="2 3" id="KW-0862">Zinc</keyword>